<dbReference type="InterPro" id="IPR005101">
    <property type="entry name" value="Cryptochr/Photolyase_FAD-bd"/>
</dbReference>
<gene>
    <name evidence="6" type="ORF">KME25_01380</name>
</gene>
<dbReference type="SUPFAM" id="SSF48173">
    <property type="entry name" value="Cryptochrome/photolyase FAD-binding domain"/>
    <property type="match status" value="1"/>
</dbReference>
<dbReference type="GO" id="GO:0005737">
    <property type="term" value="C:cytoplasm"/>
    <property type="evidence" value="ECO:0007669"/>
    <property type="project" value="TreeGrafter"/>
</dbReference>
<dbReference type="EMBL" id="JAHHIF010000002">
    <property type="protein sequence ID" value="MBW4543091.1"/>
    <property type="molecule type" value="Genomic_DNA"/>
</dbReference>
<reference evidence="6" key="2">
    <citation type="journal article" date="2022" name="Microbiol. Resour. Announc.">
        <title>Metagenome Sequencing to Explore Phylogenomics of Terrestrial Cyanobacteria.</title>
        <authorList>
            <person name="Ward R.D."/>
            <person name="Stajich J.E."/>
            <person name="Johansen J.R."/>
            <person name="Huntemann M."/>
            <person name="Clum A."/>
            <person name="Foster B."/>
            <person name="Foster B."/>
            <person name="Roux S."/>
            <person name="Palaniappan K."/>
            <person name="Varghese N."/>
            <person name="Mukherjee S."/>
            <person name="Reddy T.B.K."/>
            <person name="Daum C."/>
            <person name="Copeland A."/>
            <person name="Chen I.A."/>
            <person name="Ivanova N.N."/>
            <person name="Kyrpides N.C."/>
            <person name="Shapiro N."/>
            <person name="Eloe-Fadrosh E.A."/>
            <person name="Pietrasiak N."/>
        </authorList>
    </citation>
    <scope>NUCLEOTIDE SEQUENCE</scope>
    <source>
        <strain evidence="6">CPER-KK1</strain>
    </source>
</reference>
<dbReference type="Gene3D" id="1.25.40.80">
    <property type="match status" value="1"/>
</dbReference>
<evidence type="ECO:0000256" key="3">
    <source>
        <dbReference type="PIRSR" id="PIRSR602081-1"/>
    </source>
</evidence>
<dbReference type="Pfam" id="PF03441">
    <property type="entry name" value="FAD_binding_7"/>
    <property type="match status" value="1"/>
</dbReference>
<reference evidence="6" key="1">
    <citation type="submission" date="2021-05" db="EMBL/GenBank/DDBJ databases">
        <authorList>
            <person name="Pietrasiak N."/>
            <person name="Ward R."/>
            <person name="Stajich J.E."/>
            <person name="Kurbessoian T."/>
        </authorList>
    </citation>
    <scope>NUCLEOTIDE SEQUENCE</scope>
    <source>
        <strain evidence="6">CPER-KK1</strain>
    </source>
</reference>
<dbReference type="PANTHER" id="PTHR11455:SF18">
    <property type="entry name" value="SI:CH1073-390K14.1"/>
    <property type="match status" value="1"/>
</dbReference>
<protein>
    <submittedName>
        <fullName evidence="6">Deoxyribodipyrimidine photo-lyase</fullName>
    </submittedName>
</protein>
<dbReference type="AlphaFoldDB" id="A0A951U913"/>
<accession>A0A951U913</accession>
<dbReference type="GO" id="GO:0003904">
    <property type="term" value="F:deoxyribodipyrimidine photo-lyase activity"/>
    <property type="evidence" value="ECO:0007669"/>
    <property type="project" value="TreeGrafter"/>
</dbReference>
<evidence type="ECO:0000256" key="1">
    <source>
        <dbReference type="ARBA" id="ARBA00022630"/>
    </source>
</evidence>
<organism evidence="6 7">
    <name type="scientific">Symplocastrum torsivum CPER-KK1</name>
    <dbReference type="NCBI Taxonomy" id="450513"/>
    <lineage>
        <taxon>Bacteria</taxon>
        <taxon>Bacillati</taxon>
        <taxon>Cyanobacteriota</taxon>
        <taxon>Cyanophyceae</taxon>
        <taxon>Oscillatoriophycideae</taxon>
        <taxon>Oscillatoriales</taxon>
        <taxon>Microcoleaceae</taxon>
        <taxon>Symplocastrum</taxon>
    </lineage>
</organism>
<comment type="cofactor">
    <cofactor evidence="3">
        <name>FAD</name>
        <dbReference type="ChEBI" id="CHEBI:57692"/>
    </cofactor>
    <text evidence="3">Binds 1 FAD per subunit.</text>
</comment>
<dbReference type="InterPro" id="IPR036134">
    <property type="entry name" value="Crypto/Photolyase_FAD-like_sf"/>
</dbReference>
<dbReference type="GO" id="GO:0003677">
    <property type="term" value="F:DNA binding"/>
    <property type="evidence" value="ECO:0007669"/>
    <property type="project" value="TreeGrafter"/>
</dbReference>
<evidence type="ECO:0000256" key="2">
    <source>
        <dbReference type="ARBA" id="ARBA00022827"/>
    </source>
</evidence>
<keyword evidence="2 3" id="KW-0274">FAD</keyword>
<keyword evidence="1 3" id="KW-0285">Flavoprotein</keyword>
<feature type="binding site" evidence="3">
    <location>
        <position position="59"/>
    </location>
    <ligand>
        <name>FAD</name>
        <dbReference type="ChEBI" id="CHEBI:57692"/>
    </ligand>
</feature>
<feature type="region of interest" description="Disordered" evidence="4">
    <location>
        <begin position="268"/>
        <end position="289"/>
    </location>
</feature>
<dbReference type="GO" id="GO:0071949">
    <property type="term" value="F:FAD binding"/>
    <property type="evidence" value="ECO:0007669"/>
    <property type="project" value="TreeGrafter"/>
</dbReference>
<evidence type="ECO:0000313" key="6">
    <source>
        <dbReference type="EMBL" id="MBW4543091.1"/>
    </source>
</evidence>
<feature type="domain" description="Cryptochrome/DNA photolyase FAD-binding" evidence="5">
    <location>
        <begin position="105"/>
        <end position="228"/>
    </location>
</feature>
<dbReference type="Gene3D" id="1.10.579.10">
    <property type="entry name" value="DNA Cyclobutane Dipyrimidine Photolyase, subunit A, domain 3"/>
    <property type="match status" value="1"/>
</dbReference>
<sequence length="289" mass="33776">MSETNNHNMRRDFASRDELIAYVREQFPNAVDRDDHVSEIQGGRKAAEAVLSHVDPVQYAKSRNFLSGKVTRLSPYLRYGLLSLAEVRDAVLSKVQSLNDAEKLINELGWRDYWQRLYAQKGDDIWKDQEDYKTGYTAKNYTSELPTDVETGTTGMVCIDHFSHDLRETGYLHNHGRMWMAAYLVHWRHVHWETGARWFLEHLLDGDPASNILSWQWVASTFSHKPYFFNRENLEKYSNGIYCKACPLYGKCDFEGSYEQIEQRLFPKAEPFDRSGGSKSFQRPKKQKR</sequence>
<evidence type="ECO:0000256" key="4">
    <source>
        <dbReference type="SAM" id="MobiDB-lite"/>
    </source>
</evidence>
<dbReference type="Proteomes" id="UP000753908">
    <property type="component" value="Unassembled WGS sequence"/>
</dbReference>
<feature type="binding site" evidence="3">
    <location>
        <begin position="205"/>
        <end position="207"/>
    </location>
    <ligand>
        <name>FAD</name>
        <dbReference type="ChEBI" id="CHEBI:57692"/>
    </ligand>
</feature>
<comment type="caution">
    <text evidence="6">The sequence shown here is derived from an EMBL/GenBank/DDBJ whole genome shotgun (WGS) entry which is preliminary data.</text>
</comment>
<evidence type="ECO:0000259" key="5">
    <source>
        <dbReference type="Pfam" id="PF03441"/>
    </source>
</evidence>
<feature type="binding site" evidence="3">
    <location>
        <begin position="71"/>
        <end position="74"/>
    </location>
    <ligand>
        <name>FAD</name>
        <dbReference type="ChEBI" id="CHEBI:57692"/>
    </ligand>
</feature>
<dbReference type="PANTHER" id="PTHR11455">
    <property type="entry name" value="CRYPTOCHROME"/>
    <property type="match status" value="1"/>
</dbReference>
<dbReference type="GO" id="GO:0032922">
    <property type="term" value="P:circadian regulation of gene expression"/>
    <property type="evidence" value="ECO:0007669"/>
    <property type="project" value="TreeGrafter"/>
</dbReference>
<evidence type="ECO:0000313" key="7">
    <source>
        <dbReference type="Proteomes" id="UP000753908"/>
    </source>
</evidence>
<dbReference type="InterPro" id="IPR002081">
    <property type="entry name" value="Cryptochrome/DNA_photolyase_1"/>
</dbReference>
<dbReference type="GO" id="GO:0043153">
    <property type="term" value="P:entrainment of circadian clock by photoperiod"/>
    <property type="evidence" value="ECO:0007669"/>
    <property type="project" value="TreeGrafter"/>
</dbReference>
<proteinExistence type="predicted"/>
<name>A0A951U913_9CYAN</name>